<dbReference type="GO" id="GO:0016868">
    <property type="term" value="F:intramolecular phosphotransferase activity"/>
    <property type="evidence" value="ECO:0007669"/>
    <property type="project" value="InterPro"/>
</dbReference>
<keyword evidence="6" id="KW-0413">Isomerase</keyword>
<dbReference type="InterPro" id="IPR005845">
    <property type="entry name" value="A-D-PHexomutase_a/b/a-II"/>
</dbReference>
<dbReference type="PANTHER" id="PTHR43771">
    <property type="entry name" value="PHOSPHOMANNOMUTASE"/>
    <property type="match status" value="1"/>
</dbReference>
<feature type="domain" description="Alpha-D-phosphohexomutase alpha/beta/alpha" evidence="8">
    <location>
        <begin position="159"/>
        <end position="243"/>
    </location>
</feature>
<dbReference type="Pfam" id="PF02878">
    <property type="entry name" value="PGM_PMM_I"/>
    <property type="match status" value="1"/>
</dbReference>
<comment type="cofactor">
    <cofactor evidence="1">
        <name>Mg(2+)</name>
        <dbReference type="ChEBI" id="CHEBI:18420"/>
    </cofactor>
</comment>
<name>A0A397WQ68_9ARCH</name>
<feature type="domain" description="Alpha-D-phosphohexomutase alpha/beta/alpha" evidence="7">
    <location>
        <begin position="3"/>
        <end position="128"/>
    </location>
</feature>
<reference evidence="10 11" key="1">
    <citation type="journal article" date="2018" name="Syst. Appl. Microbiol.">
        <title>A new symbiotic nanoarchaeote (Candidatus Nanoclepta minutus) and its host (Zestosphaera tikiterensis gen. nov., sp. nov.) from a New Zealand hot spring.</title>
        <authorList>
            <person name="St John E."/>
            <person name="Liu Y."/>
            <person name="Podar M."/>
            <person name="Stott M.B."/>
            <person name="Meneghin J."/>
            <person name="Chen Z."/>
            <person name="Lagutin K."/>
            <person name="Mitchell K."/>
            <person name="Reysenbach A.L."/>
        </authorList>
    </citation>
    <scope>NUCLEOTIDE SEQUENCE [LARGE SCALE GENOMIC DNA]</scope>
    <source>
        <strain evidence="10">NZ3</strain>
    </source>
</reference>
<evidence type="ECO:0000256" key="1">
    <source>
        <dbReference type="ARBA" id="ARBA00001946"/>
    </source>
</evidence>
<evidence type="ECO:0000259" key="7">
    <source>
        <dbReference type="Pfam" id="PF02878"/>
    </source>
</evidence>
<dbReference type="EMBL" id="MWMI01000001">
    <property type="protein sequence ID" value="RIB35687.1"/>
    <property type="molecule type" value="Genomic_DNA"/>
</dbReference>
<comment type="caution">
    <text evidence="10">The sequence shown here is derived from an EMBL/GenBank/DDBJ whole genome shotgun (WGS) entry which is preliminary data.</text>
</comment>
<dbReference type="AlphaFoldDB" id="A0A397WQ68"/>
<evidence type="ECO:0008006" key="12">
    <source>
        <dbReference type="Google" id="ProtNLM"/>
    </source>
</evidence>
<evidence type="ECO:0000256" key="4">
    <source>
        <dbReference type="ARBA" id="ARBA00022723"/>
    </source>
</evidence>
<evidence type="ECO:0000256" key="5">
    <source>
        <dbReference type="ARBA" id="ARBA00022842"/>
    </source>
</evidence>
<dbReference type="Gene3D" id="3.30.310.50">
    <property type="entry name" value="Alpha-D-phosphohexomutase, C-terminal domain"/>
    <property type="match status" value="1"/>
</dbReference>
<dbReference type="Pfam" id="PF02880">
    <property type="entry name" value="PGM_PMM_III"/>
    <property type="match status" value="1"/>
</dbReference>
<evidence type="ECO:0000256" key="6">
    <source>
        <dbReference type="ARBA" id="ARBA00023235"/>
    </source>
</evidence>
<sequence>MDVFKLYDIRGKWGDELTEDKVFKIGLAFGEFFKDTDYIGVVRDVRIHSKRIRDILIDAITRTHNVIDFGIGSTPEAAYLARVYTIPVLMITASHNPKEYNGIKVIDDKGYELPPEDLKAIENIYKNVRNFEGREGIVEEDTYAVEIYKWYLRKKFRNIRGYKIGYDPSNSVMSIFIDVFQDLGNEVFSINSELDGNFPSHLPDPAKDENMQQMVDLVKVKGLDFGVVFDGDGDRLGVVDNNGRIIRPYEYLMAFLGRGRKFLLEVSLPYILREILKRDGYEYVISRTGRPFIVEKSIKNKVFLAVESSGHYYFSNNFYSSDSLYAILMLIKELRDKGIWFDSLKLEEFNRKEIVIKKEKGNLIEKIKDYFENRDVSIDNLNGELDGIDILGKGFRILVRESQTEPIYRLIVEDYGSNISEEIEKILSQL</sequence>
<evidence type="ECO:0000256" key="3">
    <source>
        <dbReference type="ARBA" id="ARBA00022553"/>
    </source>
</evidence>
<evidence type="ECO:0000259" key="8">
    <source>
        <dbReference type="Pfam" id="PF02879"/>
    </source>
</evidence>
<organism evidence="10 11">
    <name type="scientific">Candidatus Nanoclepta minutus</name>
    <dbReference type="NCBI Taxonomy" id="1940235"/>
    <lineage>
        <taxon>Archaea</taxon>
        <taxon>Nanobdellota</taxon>
        <taxon>Candidatus Nanoclepta</taxon>
    </lineage>
</organism>
<dbReference type="GO" id="GO:0005975">
    <property type="term" value="P:carbohydrate metabolic process"/>
    <property type="evidence" value="ECO:0007669"/>
    <property type="project" value="InterPro"/>
</dbReference>
<dbReference type="GO" id="GO:0046872">
    <property type="term" value="F:metal ion binding"/>
    <property type="evidence" value="ECO:0007669"/>
    <property type="project" value="UniProtKB-KW"/>
</dbReference>
<proteinExistence type="inferred from homology"/>
<dbReference type="InterPro" id="IPR005844">
    <property type="entry name" value="A-D-PHexomutase_a/b/a-I"/>
</dbReference>
<evidence type="ECO:0000313" key="10">
    <source>
        <dbReference type="EMBL" id="RIB35687.1"/>
    </source>
</evidence>
<dbReference type="InterPro" id="IPR016055">
    <property type="entry name" value="A-D-PHexomutase_a/b/a-I/II/III"/>
</dbReference>
<dbReference type="PANTHER" id="PTHR43771:SF1">
    <property type="entry name" value="PHOSPHOMANNOMUTASE"/>
    <property type="match status" value="1"/>
</dbReference>
<keyword evidence="3" id="KW-0597">Phosphoprotein</keyword>
<evidence type="ECO:0000313" key="11">
    <source>
        <dbReference type="Proteomes" id="UP000266622"/>
    </source>
</evidence>
<keyword evidence="5" id="KW-0460">Magnesium</keyword>
<dbReference type="SUPFAM" id="SSF53738">
    <property type="entry name" value="Phosphoglucomutase, first 3 domains"/>
    <property type="match status" value="3"/>
</dbReference>
<keyword evidence="4" id="KW-0479">Metal-binding</keyword>
<dbReference type="SUPFAM" id="SSF55957">
    <property type="entry name" value="Phosphoglucomutase, C-terminal domain"/>
    <property type="match status" value="1"/>
</dbReference>
<dbReference type="InterPro" id="IPR005841">
    <property type="entry name" value="Alpha-D-phosphohexomutase_SF"/>
</dbReference>
<feature type="domain" description="Alpha-D-phosphohexomutase alpha/beta/alpha" evidence="9">
    <location>
        <begin position="262"/>
        <end position="338"/>
    </location>
</feature>
<evidence type="ECO:0000259" key="9">
    <source>
        <dbReference type="Pfam" id="PF02880"/>
    </source>
</evidence>
<dbReference type="InterPro" id="IPR036900">
    <property type="entry name" value="A-D-PHexomutase_C_sf"/>
</dbReference>
<comment type="similarity">
    <text evidence="2">Belongs to the phosphohexose mutase family.</text>
</comment>
<dbReference type="Proteomes" id="UP000266622">
    <property type="component" value="Unassembled WGS sequence"/>
</dbReference>
<evidence type="ECO:0000256" key="2">
    <source>
        <dbReference type="ARBA" id="ARBA00010231"/>
    </source>
</evidence>
<dbReference type="Gene3D" id="3.40.120.10">
    <property type="entry name" value="Alpha-D-Glucose-1,6-Bisphosphate, subunit A, domain 3"/>
    <property type="match status" value="3"/>
</dbReference>
<dbReference type="Pfam" id="PF02879">
    <property type="entry name" value="PGM_PMM_II"/>
    <property type="match status" value="1"/>
</dbReference>
<protein>
    <recommendedName>
        <fullName evidence="12">Phosphomannomutase</fullName>
    </recommendedName>
</protein>
<dbReference type="InterPro" id="IPR005846">
    <property type="entry name" value="A-D-PHexomutase_a/b/a-III"/>
</dbReference>
<accession>A0A397WQ68</accession>
<gene>
    <name evidence="10" type="ORF">BXU00_01145</name>
</gene>
<dbReference type="PRINTS" id="PR00509">
    <property type="entry name" value="PGMPMM"/>
</dbReference>